<keyword evidence="10" id="KW-1185">Reference proteome</keyword>
<proteinExistence type="inferred from homology"/>
<dbReference type="EMBL" id="JAVRBK010000002">
    <property type="protein sequence ID" value="KAK5648171.1"/>
    <property type="molecule type" value="Genomic_DNA"/>
</dbReference>
<dbReference type="GO" id="GO:0005634">
    <property type="term" value="C:nucleus"/>
    <property type="evidence" value="ECO:0007669"/>
    <property type="project" value="UniProtKB-SubCell"/>
</dbReference>
<evidence type="ECO:0000256" key="7">
    <source>
        <dbReference type="ARBA" id="ARBA00023242"/>
    </source>
</evidence>
<accession>A0AAN7ZU22</accession>
<comment type="similarity">
    <text evidence="3">Belongs to the HARBI1 family.</text>
</comment>
<dbReference type="GO" id="GO:0004518">
    <property type="term" value="F:nuclease activity"/>
    <property type="evidence" value="ECO:0007669"/>
    <property type="project" value="UniProtKB-KW"/>
</dbReference>
<gene>
    <name evidence="9" type="ORF">RI129_003063</name>
</gene>
<evidence type="ECO:0000313" key="9">
    <source>
        <dbReference type="EMBL" id="KAK5648171.1"/>
    </source>
</evidence>
<organism evidence="9 10">
    <name type="scientific">Pyrocoelia pectoralis</name>
    <dbReference type="NCBI Taxonomy" id="417401"/>
    <lineage>
        <taxon>Eukaryota</taxon>
        <taxon>Metazoa</taxon>
        <taxon>Ecdysozoa</taxon>
        <taxon>Arthropoda</taxon>
        <taxon>Hexapoda</taxon>
        <taxon>Insecta</taxon>
        <taxon>Pterygota</taxon>
        <taxon>Neoptera</taxon>
        <taxon>Endopterygota</taxon>
        <taxon>Coleoptera</taxon>
        <taxon>Polyphaga</taxon>
        <taxon>Elateriformia</taxon>
        <taxon>Elateroidea</taxon>
        <taxon>Lampyridae</taxon>
        <taxon>Lampyrinae</taxon>
        <taxon>Pyrocoelia</taxon>
    </lineage>
</organism>
<dbReference type="Proteomes" id="UP001329430">
    <property type="component" value="Chromosome 2"/>
</dbReference>
<keyword evidence="4" id="KW-0540">Nuclease</keyword>
<feature type="domain" description="DDE Tnp4" evidence="8">
    <location>
        <begin position="98"/>
        <end position="251"/>
    </location>
</feature>
<dbReference type="AlphaFoldDB" id="A0AAN7ZU22"/>
<protein>
    <recommendedName>
        <fullName evidence="8">DDE Tnp4 domain-containing protein</fullName>
    </recommendedName>
</protein>
<evidence type="ECO:0000313" key="10">
    <source>
        <dbReference type="Proteomes" id="UP001329430"/>
    </source>
</evidence>
<evidence type="ECO:0000259" key="8">
    <source>
        <dbReference type="Pfam" id="PF13359"/>
    </source>
</evidence>
<evidence type="ECO:0000256" key="6">
    <source>
        <dbReference type="ARBA" id="ARBA00022801"/>
    </source>
</evidence>
<dbReference type="PANTHER" id="PTHR22930:SF85">
    <property type="entry name" value="GH03217P-RELATED"/>
    <property type="match status" value="1"/>
</dbReference>
<keyword evidence="7" id="KW-0539">Nucleus</keyword>
<dbReference type="PANTHER" id="PTHR22930">
    <property type="match status" value="1"/>
</dbReference>
<dbReference type="GO" id="GO:0046872">
    <property type="term" value="F:metal ion binding"/>
    <property type="evidence" value="ECO:0007669"/>
    <property type="project" value="UniProtKB-KW"/>
</dbReference>
<sequence>MTARNKSGTEDENVKIAIFLNLIGDDGFAANKSSIRDISDRFNMSLSTFHSVEMRVISFFIDILPKIINFPRTDYVIIIALVYPYNILSGFPNILDSVDGSYIEIRTPSHKLKSTYTNRHDIPCVTLQGICNAKKKFIDVFTGPPGKIHDSRIFKLSFISSEIATLTNNGHYHLIGDSAYPIREWLLTPFKDYGNVTEQQKNYNKKLSRARVKIENSFVLLKGRFRQLQRVDFHKVLKSSQFILACCVLHNVCIEFNDNCEEIAIEDNNATNINNVVDRENELKRLGELKRQYVCQIINNN</sequence>
<comment type="caution">
    <text evidence="9">The sequence shown here is derived from an EMBL/GenBank/DDBJ whole genome shotgun (WGS) entry which is preliminary data.</text>
</comment>
<evidence type="ECO:0000256" key="5">
    <source>
        <dbReference type="ARBA" id="ARBA00022723"/>
    </source>
</evidence>
<dbReference type="Pfam" id="PF13359">
    <property type="entry name" value="DDE_Tnp_4"/>
    <property type="match status" value="1"/>
</dbReference>
<keyword evidence="5" id="KW-0479">Metal-binding</keyword>
<dbReference type="InterPro" id="IPR045249">
    <property type="entry name" value="HARBI1-like"/>
</dbReference>
<evidence type="ECO:0000256" key="1">
    <source>
        <dbReference type="ARBA" id="ARBA00001968"/>
    </source>
</evidence>
<evidence type="ECO:0000256" key="2">
    <source>
        <dbReference type="ARBA" id="ARBA00004123"/>
    </source>
</evidence>
<dbReference type="InterPro" id="IPR027806">
    <property type="entry name" value="HARBI1_dom"/>
</dbReference>
<name>A0AAN7ZU22_9COLE</name>
<comment type="subcellular location">
    <subcellularLocation>
        <location evidence="2">Nucleus</location>
    </subcellularLocation>
</comment>
<evidence type="ECO:0000256" key="4">
    <source>
        <dbReference type="ARBA" id="ARBA00022722"/>
    </source>
</evidence>
<evidence type="ECO:0000256" key="3">
    <source>
        <dbReference type="ARBA" id="ARBA00006958"/>
    </source>
</evidence>
<comment type="cofactor">
    <cofactor evidence="1">
        <name>a divalent metal cation</name>
        <dbReference type="ChEBI" id="CHEBI:60240"/>
    </cofactor>
</comment>
<reference evidence="9 10" key="1">
    <citation type="journal article" date="2024" name="Insects">
        <title>An Improved Chromosome-Level Genome Assembly of the Firefly Pyrocoelia pectoralis.</title>
        <authorList>
            <person name="Fu X."/>
            <person name="Meyer-Rochow V.B."/>
            <person name="Ballantyne L."/>
            <person name="Zhu X."/>
        </authorList>
    </citation>
    <scope>NUCLEOTIDE SEQUENCE [LARGE SCALE GENOMIC DNA]</scope>
    <source>
        <strain evidence="9">XCY_ONT2</strain>
    </source>
</reference>
<dbReference type="GO" id="GO:0016787">
    <property type="term" value="F:hydrolase activity"/>
    <property type="evidence" value="ECO:0007669"/>
    <property type="project" value="UniProtKB-KW"/>
</dbReference>
<keyword evidence="6" id="KW-0378">Hydrolase</keyword>